<feature type="region of interest" description="Disordered" evidence="10">
    <location>
        <begin position="85"/>
        <end position="192"/>
    </location>
</feature>
<dbReference type="SUPFAM" id="SSF47676">
    <property type="entry name" value="Conserved domain common to transcription factors TFIIS, elongin A, CRSP70"/>
    <property type="match status" value="1"/>
</dbReference>
<gene>
    <name evidence="12" type="ORF">CLODIP_2_CD12823</name>
</gene>
<feature type="region of interest" description="Disordered" evidence="10">
    <location>
        <begin position="354"/>
        <end position="373"/>
    </location>
</feature>
<proteinExistence type="inferred from homology"/>
<evidence type="ECO:0000259" key="11">
    <source>
        <dbReference type="PROSITE" id="PS51319"/>
    </source>
</evidence>
<organism evidence="12 13">
    <name type="scientific">Cloeon dipterum</name>
    <dbReference type="NCBI Taxonomy" id="197152"/>
    <lineage>
        <taxon>Eukaryota</taxon>
        <taxon>Metazoa</taxon>
        <taxon>Ecdysozoa</taxon>
        <taxon>Arthropoda</taxon>
        <taxon>Hexapoda</taxon>
        <taxon>Insecta</taxon>
        <taxon>Pterygota</taxon>
        <taxon>Palaeoptera</taxon>
        <taxon>Ephemeroptera</taxon>
        <taxon>Pisciforma</taxon>
        <taxon>Baetidae</taxon>
        <taxon>Cloeon</taxon>
    </lineage>
</organism>
<dbReference type="GO" id="GO:0016592">
    <property type="term" value="C:mediator complex"/>
    <property type="evidence" value="ECO:0007669"/>
    <property type="project" value="InterPro"/>
</dbReference>
<dbReference type="OrthoDB" id="550309at2759"/>
<accession>A0A8S1CUN6</accession>
<evidence type="ECO:0000256" key="8">
    <source>
        <dbReference type="ARBA" id="ARBA00031968"/>
    </source>
</evidence>
<dbReference type="EMBL" id="CADEPI010000073">
    <property type="protein sequence ID" value="CAB3372467.1"/>
    <property type="molecule type" value="Genomic_DNA"/>
</dbReference>
<name>A0A8S1CUN6_9INSE</name>
<dbReference type="CDD" id="cd00183">
    <property type="entry name" value="TFIIS_I"/>
    <property type="match status" value="1"/>
</dbReference>
<comment type="caution">
    <text evidence="12">The sequence shown here is derived from an EMBL/GenBank/DDBJ whole genome shotgun (WGS) entry which is preliminary data.</text>
</comment>
<dbReference type="InterPro" id="IPR017923">
    <property type="entry name" value="TFIIS_N"/>
</dbReference>
<comment type="subcellular location">
    <subcellularLocation>
        <location evidence="1 9">Nucleus</location>
    </subcellularLocation>
</comment>
<feature type="compositionally biased region" description="Low complexity" evidence="10">
    <location>
        <begin position="275"/>
        <end position="285"/>
    </location>
</feature>
<evidence type="ECO:0000256" key="2">
    <source>
        <dbReference type="ARBA" id="ARBA00009681"/>
    </source>
</evidence>
<feature type="region of interest" description="Disordered" evidence="10">
    <location>
        <begin position="271"/>
        <end position="290"/>
    </location>
</feature>
<dbReference type="InterPro" id="IPR042376">
    <property type="entry name" value="MED26"/>
</dbReference>
<dbReference type="GO" id="GO:0010628">
    <property type="term" value="P:positive regulation of gene expression"/>
    <property type="evidence" value="ECO:0007669"/>
    <property type="project" value="TreeGrafter"/>
</dbReference>
<keyword evidence="5" id="KW-0010">Activator</keyword>
<evidence type="ECO:0000256" key="7">
    <source>
        <dbReference type="ARBA" id="ARBA00023242"/>
    </source>
</evidence>
<reference evidence="12 13" key="1">
    <citation type="submission" date="2020-04" db="EMBL/GenBank/DDBJ databases">
        <authorList>
            <person name="Alioto T."/>
            <person name="Alioto T."/>
            <person name="Gomez Garrido J."/>
        </authorList>
    </citation>
    <scope>NUCLEOTIDE SEQUENCE [LARGE SCALE GENOMIC DNA]</scope>
</reference>
<sequence>MQHSPSEIRDRLLNALDADYNVVDMRAVLEVITTLENTPITKELLEVTRIGKHINDFRRKTQNEALAKRAKDLLRRWRKMLMPAGGHAAPAAPVEPLSTLNGTNSTNMTGPGGPNRSCRSTLTSPAVSNSSSSPGLRRVSSLPSSPQLSARVASPRLEPVSRTHASNKRLRKENMDTDPASGPTPGKQQRVNGCCTKESASISPLVPTIDLVKKSKNSSSSASSSASTNQVPPPPASTSSLVADTDIVKANMSQIGRGVKTTQELLHDLKHRDASGSAAPSAPSTDADDYRRNKTEHLAKFLNSQAEEAERPAAAAKQKYQPAPVVSATPSKLDKPPKSPTSRTIAEIMSRLPPIDPSCLLKDDEEEKPPDTPIPHEQLVEKVLASEPLQGVTGNVEEAGDDKTAFKEWHQPVWRHSYEPLLVWPYVITD</sequence>
<feature type="compositionally biased region" description="Low complexity" evidence="10">
    <location>
        <begin position="217"/>
        <end position="227"/>
    </location>
</feature>
<keyword evidence="4" id="KW-0805">Transcription regulation</keyword>
<feature type="compositionally biased region" description="Low complexity" evidence="10">
    <location>
        <begin position="312"/>
        <end position="324"/>
    </location>
</feature>
<dbReference type="InterPro" id="IPR003617">
    <property type="entry name" value="TFIIS/CRSP70_N_sub"/>
</dbReference>
<keyword evidence="7 9" id="KW-0539">Nucleus</keyword>
<comment type="similarity">
    <text evidence="2">Belongs to the Mediator complex subunit 26 family.</text>
</comment>
<evidence type="ECO:0000256" key="9">
    <source>
        <dbReference type="PROSITE-ProRule" id="PRU00649"/>
    </source>
</evidence>
<feature type="compositionally biased region" description="Low complexity" evidence="10">
    <location>
        <begin position="120"/>
        <end position="151"/>
    </location>
</feature>
<keyword evidence="6" id="KW-0804">Transcription</keyword>
<evidence type="ECO:0000313" key="13">
    <source>
        <dbReference type="Proteomes" id="UP000494165"/>
    </source>
</evidence>
<evidence type="ECO:0000313" key="12">
    <source>
        <dbReference type="EMBL" id="CAB3372467.1"/>
    </source>
</evidence>
<evidence type="ECO:0000256" key="10">
    <source>
        <dbReference type="SAM" id="MobiDB-lite"/>
    </source>
</evidence>
<feature type="compositionally biased region" description="Polar residues" evidence="10">
    <location>
        <begin position="98"/>
        <end position="109"/>
    </location>
</feature>
<dbReference type="InterPro" id="IPR035441">
    <property type="entry name" value="TFIIS/LEDGF_dom_sf"/>
</dbReference>
<dbReference type="Proteomes" id="UP000494165">
    <property type="component" value="Unassembled WGS sequence"/>
</dbReference>
<evidence type="ECO:0000256" key="3">
    <source>
        <dbReference type="ARBA" id="ARBA00019686"/>
    </source>
</evidence>
<dbReference type="GO" id="GO:0003712">
    <property type="term" value="F:transcription coregulator activity"/>
    <property type="evidence" value="ECO:0007669"/>
    <property type="project" value="TreeGrafter"/>
</dbReference>
<feature type="region of interest" description="Disordered" evidence="10">
    <location>
        <begin position="213"/>
        <end position="240"/>
    </location>
</feature>
<dbReference type="SMART" id="SM00509">
    <property type="entry name" value="TFS2N"/>
    <property type="match status" value="1"/>
</dbReference>
<feature type="domain" description="TFIIS N-terminal" evidence="11">
    <location>
        <begin position="7"/>
        <end position="84"/>
    </location>
</feature>
<dbReference type="GO" id="GO:0006357">
    <property type="term" value="P:regulation of transcription by RNA polymerase II"/>
    <property type="evidence" value="ECO:0007669"/>
    <property type="project" value="InterPro"/>
</dbReference>
<dbReference type="PANTHER" id="PTHR15201:SF1">
    <property type="entry name" value="MEDIATOR OF RNA POLYMERASE II TRANSCRIPTION SUBUNIT 26"/>
    <property type="match status" value="1"/>
</dbReference>
<evidence type="ECO:0000256" key="4">
    <source>
        <dbReference type="ARBA" id="ARBA00023015"/>
    </source>
</evidence>
<protein>
    <recommendedName>
        <fullName evidence="3">Mediator of RNA polymerase II transcription subunit 26</fullName>
    </recommendedName>
    <alternativeName>
        <fullName evidence="8">Mediator complex subunit 26</fullName>
    </alternativeName>
</protein>
<dbReference type="Pfam" id="PF08711">
    <property type="entry name" value="Med26"/>
    <property type="match status" value="1"/>
</dbReference>
<evidence type="ECO:0000256" key="6">
    <source>
        <dbReference type="ARBA" id="ARBA00023163"/>
    </source>
</evidence>
<evidence type="ECO:0000256" key="1">
    <source>
        <dbReference type="ARBA" id="ARBA00004123"/>
    </source>
</evidence>
<evidence type="ECO:0000256" key="5">
    <source>
        <dbReference type="ARBA" id="ARBA00023159"/>
    </source>
</evidence>
<feature type="region of interest" description="Disordered" evidence="10">
    <location>
        <begin position="305"/>
        <end position="343"/>
    </location>
</feature>
<dbReference type="Gene3D" id="1.20.930.10">
    <property type="entry name" value="Conserved domain common to transcription factors TFIIS, elongin A, CRSP70"/>
    <property type="match status" value="1"/>
</dbReference>
<dbReference type="GO" id="GO:0070847">
    <property type="term" value="C:core mediator complex"/>
    <property type="evidence" value="ECO:0007669"/>
    <property type="project" value="TreeGrafter"/>
</dbReference>
<keyword evidence="13" id="KW-1185">Reference proteome</keyword>
<dbReference type="PANTHER" id="PTHR15201">
    <property type="entry name" value="CRSP70"/>
    <property type="match status" value="1"/>
</dbReference>
<dbReference type="PROSITE" id="PS51319">
    <property type="entry name" value="TFIIS_N"/>
    <property type="match status" value="1"/>
</dbReference>
<dbReference type="AlphaFoldDB" id="A0A8S1CUN6"/>